<dbReference type="Proteomes" id="UP000324767">
    <property type="component" value="Unassembled WGS sequence"/>
</dbReference>
<evidence type="ECO:0000313" key="1">
    <source>
        <dbReference type="EMBL" id="KAA6414948.1"/>
    </source>
</evidence>
<dbReference type="EMBL" id="VXIT01000002">
    <property type="protein sequence ID" value="KAA6414948.1"/>
    <property type="molecule type" value="Genomic_DNA"/>
</dbReference>
<reference evidence="1 2" key="1">
    <citation type="submission" date="2019-09" db="EMBL/GenBank/DDBJ databases">
        <title>The hologenome of the rock-dwelling lichen Lasallia pustulata.</title>
        <authorList>
            <person name="Greshake Tzovaras B."/>
            <person name="Segers F."/>
            <person name="Bicker A."/>
            <person name="Dal Grande F."/>
            <person name="Otte J."/>
            <person name="Hankeln T."/>
            <person name="Schmitt I."/>
            <person name="Ebersberger I."/>
        </authorList>
    </citation>
    <scope>NUCLEOTIDE SEQUENCE [LARGE SCALE GENOMIC DNA]</scope>
    <source>
        <strain evidence="1">A1-1</strain>
    </source>
</reference>
<protein>
    <submittedName>
        <fullName evidence="1">Uncharacterized protein</fullName>
    </submittedName>
</protein>
<comment type="caution">
    <text evidence="1">The sequence shown here is derived from an EMBL/GenBank/DDBJ whole genome shotgun (WGS) entry which is preliminary data.</text>
</comment>
<organism evidence="1 2">
    <name type="scientific">Lasallia pustulata</name>
    <dbReference type="NCBI Taxonomy" id="136370"/>
    <lineage>
        <taxon>Eukaryota</taxon>
        <taxon>Fungi</taxon>
        <taxon>Dikarya</taxon>
        <taxon>Ascomycota</taxon>
        <taxon>Pezizomycotina</taxon>
        <taxon>Lecanoromycetes</taxon>
        <taxon>OSLEUM clade</taxon>
        <taxon>Umbilicariomycetidae</taxon>
        <taxon>Umbilicariales</taxon>
        <taxon>Umbilicariaceae</taxon>
        <taxon>Lasallia</taxon>
    </lineage>
</organism>
<evidence type="ECO:0000313" key="2">
    <source>
        <dbReference type="Proteomes" id="UP000324767"/>
    </source>
</evidence>
<proteinExistence type="predicted"/>
<gene>
    <name evidence="1" type="ORF">FRX48_01699</name>
</gene>
<dbReference type="AlphaFoldDB" id="A0A5M8Q191"/>
<dbReference type="OrthoDB" id="5367786at2759"/>
<sequence>MGSALADSSVARILDDASLFVTQMIQRGGDGLIPRGFWSLEEYGLELAFINADNHQQTWGVIGAALMALVDYFVYRVQVGSVRAITFQVWDGRNLVGHGWLKG</sequence>
<name>A0A5M8Q191_9LECA</name>
<accession>A0A5M8Q191</accession>